<dbReference type="PROSITE" id="PS50089">
    <property type="entry name" value="ZF_RING_2"/>
    <property type="match status" value="1"/>
</dbReference>
<evidence type="ECO:0000256" key="6">
    <source>
        <dbReference type="ARBA" id="ARBA00022679"/>
    </source>
</evidence>
<dbReference type="InterPro" id="IPR004092">
    <property type="entry name" value="Mbt"/>
</dbReference>
<feature type="region of interest" description="Disordered" evidence="16">
    <location>
        <begin position="4064"/>
        <end position="4105"/>
    </location>
</feature>
<keyword evidence="6" id="KW-0808">Transferase</keyword>
<dbReference type="Pfam" id="PF02820">
    <property type="entry name" value="MBT"/>
    <property type="match status" value="1"/>
</dbReference>
<feature type="compositionally biased region" description="Basic and acidic residues" evidence="16">
    <location>
        <begin position="2897"/>
        <end position="2908"/>
    </location>
</feature>
<dbReference type="Gene3D" id="2.60.120.820">
    <property type="entry name" value="PHR domain"/>
    <property type="match status" value="1"/>
</dbReference>
<dbReference type="STRING" id="946362.F2TVK2"/>
<keyword evidence="21" id="KW-1185">Reference proteome</keyword>
<dbReference type="InterPro" id="IPR013083">
    <property type="entry name" value="Znf_RING/FYVE/PHD"/>
</dbReference>
<dbReference type="GO" id="GO:0006355">
    <property type="term" value="P:regulation of DNA-templated transcription"/>
    <property type="evidence" value="ECO:0007669"/>
    <property type="project" value="InterPro"/>
</dbReference>
<feature type="compositionally biased region" description="Basic and acidic residues" evidence="16">
    <location>
        <begin position="42"/>
        <end position="58"/>
    </location>
</feature>
<dbReference type="PANTHER" id="PTHR45943:SF2">
    <property type="entry name" value="RING-TYPE DOMAIN-CONTAINING PROTEIN"/>
    <property type="match status" value="1"/>
</dbReference>
<keyword evidence="12" id="KW-0966">Cell projection</keyword>
<name>F2TVK2_SALR5</name>
<dbReference type="InterPro" id="IPR000408">
    <property type="entry name" value="Reg_chr_condens"/>
</dbReference>
<dbReference type="Gene3D" id="2.60.120.260">
    <property type="entry name" value="Galactose-binding domain-like"/>
    <property type="match status" value="2"/>
</dbReference>
<evidence type="ECO:0000259" key="17">
    <source>
        <dbReference type="PROSITE" id="PS50089"/>
    </source>
</evidence>
<organism evidence="21">
    <name type="scientific">Salpingoeca rosetta (strain ATCC 50818 / BSB-021)</name>
    <dbReference type="NCBI Taxonomy" id="946362"/>
    <lineage>
        <taxon>Eukaryota</taxon>
        <taxon>Choanoflagellata</taxon>
        <taxon>Craspedida</taxon>
        <taxon>Salpingoecidae</taxon>
        <taxon>Salpingoeca</taxon>
    </lineage>
</organism>
<evidence type="ECO:0000256" key="12">
    <source>
        <dbReference type="ARBA" id="ARBA00023273"/>
    </source>
</evidence>
<evidence type="ECO:0000313" key="20">
    <source>
        <dbReference type="EMBL" id="EGD72098.1"/>
    </source>
</evidence>
<dbReference type="SUPFAM" id="SSF57850">
    <property type="entry name" value="RING/U-box"/>
    <property type="match status" value="1"/>
</dbReference>
<evidence type="ECO:0000256" key="8">
    <source>
        <dbReference type="ARBA" id="ARBA00022737"/>
    </source>
</evidence>
<evidence type="ECO:0000259" key="19">
    <source>
        <dbReference type="PROSITE" id="PS51284"/>
    </source>
</evidence>
<dbReference type="SMART" id="SM00561">
    <property type="entry name" value="MBT"/>
    <property type="match status" value="1"/>
</dbReference>
<dbReference type="InterPro" id="IPR038648">
    <property type="entry name" value="PHR_sf"/>
</dbReference>
<dbReference type="KEGG" id="sre:PTSG_11546"/>
<reference evidence="20" key="1">
    <citation type="submission" date="2009-08" db="EMBL/GenBank/DDBJ databases">
        <title>Annotation of Salpingoeca rosetta.</title>
        <authorList>
            <consortium name="The Broad Institute Genome Sequencing Platform"/>
            <person name="Russ C."/>
            <person name="Cuomo C."/>
            <person name="Burger G."/>
            <person name="Gray M.W."/>
            <person name="Holland P.W.H."/>
            <person name="King N."/>
            <person name="Lang F.B.F."/>
            <person name="Roger A.J."/>
            <person name="Ruiz-Trillo I."/>
            <person name="Young S.K."/>
            <person name="Zeng Q."/>
            <person name="Gargeya S."/>
            <person name="Alvarado L."/>
            <person name="Berlin A."/>
            <person name="Chapman S.B."/>
            <person name="Chen Z."/>
            <person name="Freedman E."/>
            <person name="Gellesch M."/>
            <person name="Goldberg J."/>
            <person name="Griggs A."/>
            <person name="Gujja S."/>
            <person name="Heilman E."/>
            <person name="Heiman D."/>
            <person name="Howarth C."/>
            <person name="Mehta T."/>
            <person name="Neiman D."/>
            <person name="Pearson M."/>
            <person name="Roberts A."/>
            <person name="Saif S."/>
            <person name="Shea T."/>
            <person name="Shenoy N."/>
            <person name="Sisk P."/>
            <person name="Stolte C."/>
            <person name="Sykes S."/>
            <person name="White J."/>
            <person name="Yandava C."/>
            <person name="Haas B."/>
            <person name="Nusbaum C."/>
            <person name="Birren B."/>
        </authorList>
    </citation>
    <scope>NUCLEOTIDE SEQUENCE [LARGE SCALE GENOMIC DNA]</scope>
    <source>
        <strain evidence="20">ATCC 50818</strain>
    </source>
</reference>
<feature type="region of interest" description="Disordered" evidence="16">
    <location>
        <begin position="2324"/>
        <end position="2364"/>
    </location>
</feature>
<evidence type="ECO:0000256" key="2">
    <source>
        <dbReference type="ARBA" id="ARBA00004489"/>
    </source>
</evidence>
<dbReference type="PROSITE" id="PS51079">
    <property type="entry name" value="MBT"/>
    <property type="match status" value="1"/>
</dbReference>
<feature type="region of interest" description="Disordered" evidence="16">
    <location>
        <begin position="2743"/>
        <end position="2778"/>
    </location>
</feature>
<dbReference type="PROSITE" id="PS50012">
    <property type="entry name" value="RCC1_3"/>
    <property type="match status" value="1"/>
</dbReference>
<dbReference type="GO" id="GO:0005634">
    <property type="term" value="C:nucleus"/>
    <property type="evidence" value="ECO:0007669"/>
    <property type="project" value="InterPro"/>
</dbReference>
<dbReference type="PROSITE" id="PS50119">
    <property type="entry name" value="ZF_BBOX"/>
    <property type="match status" value="1"/>
</dbReference>
<dbReference type="InterPro" id="IPR017868">
    <property type="entry name" value="Filamin/ABP280_repeat-like"/>
</dbReference>
<dbReference type="CDD" id="cd19799">
    <property type="entry name" value="Bbox2_MYCBP2"/>
    <property type="match status" value="1"/>
</dbReference>
<dbReference type="eggNOG" id="KOG3766">
    <property type="taxonomic scope" value="Eukaryota"/>
</dbReference>
<evidence type="ECO:0000256" key="1">
    <source>
        <dbReference type="ARBA" id="ARBA00000333"/>
    </source>
</evidence>
<feature type="compositionally biased region" description="Low complexity" evidence="16">
    <location>
        <begin position="4094"/>
        <end position="4105"/>
    </location>
</feature>
<keyword evidence="7" id="KW-0479">Metal-binding</keyword>
<evidence type="ECO:0000256" key="9">
    <source>
        <dbReference type="ARBA" id="ARBA00022771"/>
    </source>
</evidence>
<feature type="region of interest" description="Disordered" evidence="16">
    <location>
        <begin position="2814"/>
        <end position="2840"/>
    </location>
</feature>
<accession>F2TVK2</accession>
<feature type="region of interest" description="Disordered" evidence="16">
    <location>
        <begin position="2656"/>
        <end position="2675"/>
    </location>
</feature>
<feature type="repeat" description="RCC1" evidence="15">
    <location>
        <begin position="909"/>
        <end position="960"/>
    </location>
</feature>
<comment type="catalytic activity">
    <reaction evidence="1">
        <text>[E2 ubiquitin-conjugating enzyme]-S-ubiquitinyl-L-cysteine + [acceptor protein]-L-threonine = [E2 ubiquitin-conjugating enzyme]-L-cysteine + [acceptor protein]-3-O-ubiquitinyl-L-threonine.</text>
        <dbReference type="EC" id="2.3.2.33"/>
    </reaction>
</comment>
<protein>
    <recommendedName>
        <fullName evidence="5">RCR-type E3 ubiquitin transferase</fullName>
        <ecNumber evidence="5">2.3.2.33</ecNumber>
    </recommendedName>
</protein>
<dbReference type="PROSITE" id="PS00626">
    <property type="entry name" value="RCC1_2"/>
    <property type="match status" value="1"/>
</dbReference>
<evidence type="ECO:0000259" key="18">
    <source>
        <dbReference type="PROSITE" id="PS50119"/>
    </source>
</evidence>
<feature type="region of interest" description="Disordered" evidence="16">
    <location>
        <begin position="39"/>
        <end position="77"/>
    </location>
</feature>
<dbReference type="PROSITE" id="PS51284">
    <property type="entry name" value="DOC"/>
    <property type="match status" value="2"/>
</dbReference>
<evidence type="ECO:0000256" key="10">
    <source>
        <dbReference type="ARBA" id="ARBA00022786"/>
    </source>
</evidence>
<feature type="region of interest" description="Disordered" evidence="16">
    <location>
        <begin position="3388"/>
        <end position="3418"/>
    </location>
</feature>
<feature type="compositionally biased region" description="Gly residues" evidence="16">
    <location>
        <begin position="4066"/>
        <end position="4088"/>
    </location>
</feature>
<evidence type="ECO:0000313" key="21">
    <source>
        <dbReference type="Proteomes" id="UP000007799"/>
    </source>
</evidence>
<feature type="domain" description="B box-type" evidence="18">
    <location>
        <begin position="4495"/>
        <end position="4543"/>
    </location>
</feature>
<feature type="compositionally biased region" description="Basic and acidic residues" evidence="16">
    <location>
        <begin position="996"/>
        <end position="1012"/>
    </location>
</feature>
<dbReference type="eggNOG" id="KOG1428">
    <property type="taxonomic scope" value="Eukaryota"/>
</dbReference>
<feature type="region of interest" description="Disordered" evidence="16">
    <location>
        <begin position="4190"/>
        <end position="4226"/>
    </location>
</feature>
<feature type="repeat" description="Filamin" evidence="14">
    <location>
        <begin position="2415"/>
        <end position="2451"/>
    </location>
</feature>
<dbReference type="Pfam" id="PF08005">
    <property type="entry name" value="PHR"/>
    <property type="match status" value="1"/>
</dbReference>
<dbReference type="SUPFAM" id="SSF63748">
    <property type="entry name" value="Tudor/PWWP/MBT"/>
    <property type="match status" value="1"/>
</dbReference>
<feature type="region of interest" description="Disordered" evidence="16">
    <location>
        <begin position="1984"/>
        <end position="2009"/>
    </location>
</feature>
<feature type="compositionally biased region" description="Low complexity" evidence="16">
    <location>
        <begin position="3668"/>
        <end position="3679"/>
    </location>
</feature>
<evidence type="ECO:0000256" key="15">
    <source>
        <dbReference type="PROSITE-ProRule" id="PRU00235"/>
    </source>
</evidence>
<feature type="compositionally biased region" description="Basic and acidic residues" evidence="16">
    <location>
        <begin position="2355"/>
        <end position="2364"/>
    </location>
</feature>
<dbReference type="FunCoup" id="F2TVK2">
    <property type="interactions" value="1644"/>
</dbReference>
<feature type="compositionally biased region" description="Acidic residues" evidence="16">
    <location>
        <begin position="128"/>
        <end position="138"/>
    </location>
</feature>
<evidence type="ECO:0000256" key="14">
    <source>
        <dbReference type="PROSITE-ProRule" id="PRU00087"/>
    </source>
</evidence>
<evidence type="ECO:0000256" key="5">
    <source>
        <dbReference type="ARBA" id="ARBA00012249"/>
    </source>
</evidence>
<feature type="compositionally biased region" description="Low complexity" evidence="16">
    <location>
        <begin position="4204"/>
        <end position="4224"/>
    </location>
</feature>
<keyword evidence="10" id="KW-0833">Ubl conjugation pathway</keyword>
<evidence type="ECO:0000256" key="16">
    <source>
        <dbReference type="SAM" id="MobiDB-lite"/>
    </source>
</evidence>
<feature type="region of interest" description="Disordered" evidence="16">
    <location>
        <begin position="619"/>
        <end position="647"/>
    </location>
</feature>
<keyword evidence="9 13" id="KW-0863">Zinc-finger</keyword>
<dbReference type="EMBL" id="GL832955">
    <property type="protein sequence ID" value="EGD72098.1"/>
    <property type="molecule type" value="Genomic_DNA"/>
</dbReference>
<dbReference type="GO" id="GO:0061630">
    <property type="term" value="F:ubiquitin protein ligase activity"/>
    <property type="evidence" value="ECO:0007669"/>
    <property type="project" value="UniProtKB-EC"/>
</dbReference>
<keyword evidence="8" id="KW-0677">Repeat</keyword>
<keyword evidence="11" id="KW-0862">Zinc</keyword>
<dbReference type="InterPro" id="IPR012983">
    <property type="entry name" value="PHR"/>
</dbReference>
<dbReference type="GeneID" id="16067401"/>
<dbReference type="InterPro" id="IPR008979">
    <property type="entry name" value="Galactose-bd-like_sf"/>
</dbReference>
<feature type="compositionally biased region" description="Acidic residues" evidence="16">
    <location>
        <begin position="3173"/>
        <end position="3202"/>
    </location>
</feature>
<dbReference type="Pfam" id="PF03256">
    <property type="entry name" value="ANAPC10"/>
    <property type="match status" value="1"/>
</dbReference>
<dbReference type="Pfam" id="PF00415">
    <property type="entry name" value="RCC1"/>
    <property type="match status" value="1"/>
</dbReference>
<feature type="domain" description="DOC" evidence="19">
    <location>
        <begin position="1655"/>
        <end position="1829"/>
    </location>
</feature>
<feature type="region of interest" description="Disordered" evidence="16">
    <location>
        <begin position="2897"/>
        <end position="2921"/>
    </location>
</feature>
<feature type="compositionally biased region" description="Polar residues" evidence="16">
    <location>
        <begin position="3735"/>
        <end position="3747"/>
    </location>
</feature>
<sequence length="4928" mass="531298">METLRKWLGVSESELMDADSVQDRFVDLCMSGDIDDQQISAEARDMIREAKASKGTDKQKKKKKRSKKKKKQSEKKRPFVVSVPGLLSPFNAFAQVRERVLNARARAIGVSKSLKTDDLGVATSTKAEEEEGEDEDKDTEASQAPAPLSKLTMMGLQSTFEIVQDVCTADTALAERMLLSLLKILEGLDPEAMYAEDAELLNELATMFTHLVTSVKNNRLKAILYQCMLALAVARGDPSKTLPTILPLLNDHSSVPVTMPENMKTVVASALNHAYPNNTIPWVKVCPGPATQLFSMPLADCLPGAAELPRDTPKALAVGADHVIFLSGSSITKLGSGFNGTSPGFFMGSMDLDPSSGGSWLGYVSGRLLYRSETDASGVFLLIDSTTLQPTGVIAQVSDSASLIGDLPYCLFTSPSGDLGVVEDTPNGWRYRILTIGTVNGQPSLTDKETRMLSTAKVHVRLDGAADWSVDDGPSRELTFPSGVTPLEVVTGQSFAVARSDSGDLFVTSTIPKLFGVDMRQGVWNNLPKPAGFSCVGLRGSHAVDGCLLLGDDTIFIFGEFEGTDEAIEQRRQRHAKATASSTFLRSFFKAPSSVADACLASGMAVLALKDGTVNVITYKNPDGDKPKQQDKRKGKKDKSKEEKGKDIKLSQAVLTTLEELPVGRLFSRSARRKAKTCHACSAEFSKDDHVFTSIDRELAKFYCEKCVTKNKLSELSVTCKTLRVPLGGSGVEPRRVCVNEKRLVVLTSEGRVFDSHPGVNDDTCSVTQARAKEEQEKLKEAGALPCDHDFSHPAGSVAHICPACNQCTNSGKACYRAAKKDREKGAPCGCGDGDPGCLKCGMCKTCAKEGKREDGADSEQKSLTAVLDPPHAPRVLPEGFELSRVQQEEEFADVCAGEEHVVALTVDGKVFVSGSNEDGQLGLPDMVCTVPFTHVPLPSEARACGIAAGARHTAVVLEDGRLVTFGRSDEGQLGAGRAVTDDDRKAAVEAAVDAAAKEKADAQEEEKNKEEGEGEDDEMKKPAADEAKKGEDSKEKDKKEAEQGDEKKAEGAEQKEGDQEEDKKKKDDKEEEEDKDKAAAAAAAAVAEDKAVAERASKAAKAATNAPRIVELPMAASTVSAAGSATIVFMGEDVFDKSVLAKSSMACTGQYLLALTPQGGAADAATDGTVCLATFNLTSGLLVEKNTASGIGRGSCLCFSAQHDTLALYDNTAAAVSFHRTLLTDVERKPHERQRSYSDLAVDPRAFLLSPSNVVGPESAATAPRALASTFLSVLAAMNHEPVGRPKAASDKVVPSSPSTGIGLEDVTHVSRYSSQGGGWGYGGSSPDAIGFKVNQPIAICGFGLYGQDSMSFNATMKLFVDGKAEEPLATKTTTYSSNCPGRNYAAILFDEPVTVEPHQLYIAWALIQSPHSSICGSSGQSVVEEDGVQFNFVSTHHGSNGTDVSSGQVPAILFCTLDKLQGSTDLFASTEQSFKLSPRFYRQADVGGLEGLLNTLSSTWQHLLKAKAVPAAGKSTKSNTHFHVGVFARCLHLIEQCVRSNFELDWLGNVTTRPKPDVSTTLFEEVLRLRHFARECLSTAPKNAATRKALELITSTFKQLFKLFYPTTRLQRDLFLEVLMHGKTDVSDPQAEAQPLLLALLSVFSQPGFNFPKLFLAKSTLVSETAKTMQVVEVEGEDAYEALTVSTNSVRANALKTSEPEVWESNGPSGTHWIQVQMQPNVYISELTLVAASRDSYRPSRVDVKVGTEDDLSSMCSINCDAERKGDNITMLSDCDEYYPVVRLCISADGINTRIRQLVVVGEQRTLQPGLADAEVMTPYSEYVMAQCGMFAGKSDDDDVSSDLFREVVHRLIAMVRGTAANGSHSIEELVAALLTSTTTQLSLKSAMATQHPQPQGAAPAAAASQESQSKLASGFVVTVLQEALMVLNSGQVDVSTSPLFTKILPSLLAHASFLEHASTAEVLEVVGLIQELLGRIAAMQPASSGSKADSGHNKADNTDESAASSPRLVVVETAHPYEQAVRQQRAISFDKDTSCLGIEFDPRSSFSQVEDKLVIWVRRSDSEDFVEFMSFTGNTDFPSQSLILPGHAAIFELQTATDYQDLERENNESCFGFKATVVGYKFSECSRDLLHILERELTLVGGMCAASLLKKKAITRLSRAELEEDDEDEGKGKKHKHKAKLTSDEKKERKELAAALDAMASSLFSKGLRLPDQHKLLEFFKEPSVKALMHFHPREEGNFDQMFLRNFVDATPNTPGGRLAEWLQGPCAVNPRSCTLEYMQPGKEVTTIKQGDTCKFKLQTRATDGGLIHHPNTMVRFIAKRRRDKATSSSEPASKGKANGNDATAGSSANADADKSSARSRDVLAGLEPRKTAHGIEYQSLFARGGVRYSPEEARLRYLQKAVEQVSTDAVEDGVYAISWKPTEPGVYDVDVVVDGQSILAEKRAYVVEEDDHFNSSDKASTASDEEEEAARAAVDKELEELDAECENDVVMTPGSSKFKAIKDVVVRAAPSQESIGVGKLSPGDIIDTSDLQTNAEGMWVKLAGECIFSCVEESMRHLDAWVPHHISELFGGAQVLEDLAEDADVDSKGSKQSSAESPAGMSAPRGGFQLGPGPFGSFGSGPSGSGSLGAPAGMSPFGSAFGSGPAGGFGVGPVLSARPPAPGPRPPGAIEGLTYQKNEVPTFGQPVRAFGAPAPAFGAPAPAFGAPAFGAPAFGAPAPAFGAPAPAFGAPGPFGAKPFDFGGTKKDSPSSADQAGSALAKTVKKKGKKKPAGKKAFDMFHGEDVVDLVTQESSSAPGEAKPFSFGEAAKLKTGSDSSSSSSGAKPEAAASKPKADEPPLFLERTCRQASYTFPVARLVRTIYAVFLWHANFMPDAVLLATHLKFQPDMLRPRTEEKQRQETQRLRKAFSHPPPPVESIEHGATVYFTNSDSSMPIKAKVKKVQVQHIIINDLKVEVGMRLEAKDRLNPNMIAPANVIAVLPDNRIRINFDGWSARYDYEASLDDADLHPIGYAQSINHKLERPNGYGERFVWPEYLRDIKARPVPFELLSHRSNQKLIELDKKAREMGNGAIAHPIHEHLLRHHLPNHGWVCDGRHQQHDFCGCDGGGGLFGGVAYGGTPRFRCMDGCDYDLCLGCVATSRLLYDRKKYPRREDAGGGGLFGGRDGLFADDDDDDDEPSTSEEEEEEDLFGDGSEGDAADRPTRQDVKVLLEVEASGKEVEVPLSNIRFVDDVEQEAEESPAALAASQVPLVPRLLASSWDQKEDRALFVLSSIMRQFSKASGLTIESAFYGEPAANIGKDVTTTVQYFVSEGTLQLPWKYDVLFGPTRLPQPKLRIVYKVRGVDGEELINETDKDVPVRLDAEQIARARGVDWDKVMRKLTAPDDDEDDKKKKKNKGKQKDKKEENAGPVPVPFGGFGGFGGGFGAPQQDQVCELCKETHPSPITYHMRKQHPGCGKNASGMGYNSGGSYDSGWVGNCGDGGIGGNTWYLLCRECREKYMHEEKSDDEEEEEGVDALLATALATALPSIDDEGEAEADPDATTAVGLLKRVGLKAEFLLNLEPFEHEARFTSASAADDVDSDATLDPTAGSLYMELKQELLDLQPPEPDADVLGRSISAAPTRARPTLRKQQTLGGEALRKLSGDITAALSPLRRNVTDDPTALSSTAAGSLSPQRGKHTRRGVSSTSGADDAAGTGAGAGAGAPRPRRPGQLSRALSLPYPDDEQEAQHTTVPNSPTSARGQAPRGFTAPHEALLGRPSKQLRKFAKSDGQAELTKNVLDFVSSSASTERVARLLKAEAEHVYQRLQGLRLFIVLLKSVMTPGAVQDLLWYFVSTLAKGRKPEVDSEGVDVPLPLGKHPLGDIDTTNTLVGFVRHTYHHLLSVVLDFMRALPASSPVQQIALRCWALPFQEADLPFLHRSQIFSVVSGHVSLGPRAREAEGEQEVVEWLERAPVKAEVSVASKEALKDSLSDSDTQTFWESDESPEGGQRWIQLEIAPGERAEQVAVFIDNGRDSNHRVSKVRVETGPSAEKLVGFGSSISVSSKFVGWLTLPCAHSSKGGGGSSSGGGGGDKKAGGGGSVGDDDGMSACASDAAAPAGGDGDGDGIAVAMPPAPRVVRIHLSGASKLRVRQVRAYGPAIQDASVPNSRVQYMRHRAGEALRLFRELTMQIFMSGKTAASKKKKAQGEAGAEGLGVGAQQQQQQQQQAQPGEAAGEGDNTEMKEQVVGILFQEGQELNALQAEVCRHFFNEVKRKTTALTESGACLQETDEVYMHELLTLIRSLTASEAGLRAISKESDMLNHLLVLLNIGTTRVQQQAVATLHKLLEYLPYDRTVKMVDTLPIAKVGYGPLSVLLLTVAKCLTLQVRGRGKDKFSTTVTFAQVVDKDAAKSALPSKWLVGHVEEEVVPSVLMLVSDLVSKLPSYQHKSKAVLTQLVSTLTEVEGKEGSSRQEVITDPQVWLSLAALCVIDGATALDMTKAASSEARESQLFCDNHDDGETHATHACAECEMNLCTECERVLHLPRRKRDHTRTRIGEASAQLQVELNEGCGRARLPQLLAIADRKSLKAVLEFKMASGTVACRFCEQPLGDDGGMAQLVATGIKNVCSDPDCIELAKNSCTKTLTCGHACCGIRGEEKCLPCLRGCKPEVEAGDGEEGGQVARAPLTQDNEDQCMICFTGALQEEPCIQTPCGHVFHFNCVKRLLEVRWNGPRITFGFCKCPICSSSWIHKDIPALQHLLQPLNDLYDEVRRKALMRLNYDGKDEEAPTEEEPRAEYAMRKYAYFPCHKCGKAYFGGAAACEAGRGSADFDPTELVCPLCVGGAATQICRKHGTEFLEYKCRYCCSVAVFFCFGTTHFCNACHDQYQRCQSTPKELLPQCPAGPCLTQLEGDECPLHVKHPPTGEEFALGCGLCRNAQTF</sequence>
<dbReference type="SUPFAM" id="SSF50985">
    <property type="entry name" value="RCC1/BLIP-II"/>
    <property type="match status" value="1"/>
</dbReference>
<dbReference type="CDD" id="cd16463">
    <property type="entry name" value="RING-H2_PHR"/>
    <property type="match status" value="1"/>
</dbReference>
<dbReference type="FunFam" id="3.30.40.10:FF:000078">
    <property type="entry name" value="E3 ubiquitin-protein ligase MYCBP2 isoform X1"/>
    <property type="match status" value="1"/>
</dbReference>
<dbReference type="EC" id="2.3.2.33" evidence="5"/>
<feature type="domain" description="DOC" evidence="19">
    <location>
        <begin position="3935"/>
        <end position="4169"/>
    </location>
</feature>
<feature type="region of interest" description="Disordered" evidence="16">
    <location>
        <begin position="2163"/>
        <end position="2189"/>
    </location>
</feature>
<dbReference type="OMA" id="LERETMC"/>
<dbReference type="OrthoDB" id="6050183at2759"/>
<feature type="compositionally biased region" description="Gly residues" evidence="16">
    <location>
        <begin position="2612"/>
        <end position="2631"/>
    </location>
</feature>
<gene>
    <name evidence="20" type="ORF">PTSG_11546</name>
</gene>
<dbReference type="PANTHER" id="PTHR45943">
    <property type="entry name" value="E3 UBIQUITIN-PROTEIN LIGASE MYCBP2"/>
    <property type="match status" value="1"/>
</dbReference>
<dbReference type="InterPro" id="IPR009091">
    <property type="entry name" value="RCC1/BLIP-II"/>
</dbReference>
<dbReference type="GO" id="GO:0005886">
    <property type="term" value="C:plasma membrane"/>
    <property type="evidence" value="ECO:0007669"/>
    <property type="project" value="TreeGrafter"/>
</dbReference>
<dbReference type="RefSeq" id="XP_004998670.1">
    <property type="nucleotide sequence ID" value="XM_004998613.1"/>
</dbReference>
<feature type="compositionally biased region" description="Basic residues" evidence="16">
    <location>
        <begin position="2766"/>
        <end position="2777"/>
    </location>
</feature>
<feature type="compositionally biased region" description="Basic residues" evidence="16">
    <location>
        <begin position="59"/>
        <end position="74"/>
    </location>
</feature>
<feature type="compositionally biased region" description="Low complexity" evidence="16">
    <location>
        <begin position="2818"/>
        <end position="2836"/>
    </location>
</feature>
<dbReference type="UniPathway" id="UPA00143"/>
<proteinExistence type="inferred from homology"/>
<feature type="region of interest" description="Disordered" evidence="16">
    <location>
        <begin position="3659"/>
        <end position="3757"/>
    </location>
</feature>
<dbReference type="InterPro" id="IPR001841">
    <property type="entry name" value="Znf_RING"/>
</dbReference>
<dbReference type="Proteomes" id="UP000007799">
    <property type="component" value="Unassembled WGS sequence"/>
</dbReference>
<dbReference type="SMART" id="SM00184">
    <property type="entry name" value="RING"/>
    <property type="match status" value="1"/>
</dbReference>
<dbReference type="Gene3D" id="3.30.40.10">
    <property type="entry name" value="Zinc/RING finger domain, C3HC4 (zinc finger)"/>
    <property type="match status" value="1"/>
</dbReference>
<comment type="similarity">
    <text evidence="4">Belongs to the RING-Cys relay (RCR) family.</text>
</comment>
<dbReference type="InterPro" id="IPR000315">
    <property type="entry name" value="Znf_B-box"/>
</dbReference>
<feature type="region of interest" description="Disordered" evidence="16">
    <location>
        <begin position="3622"/>
        <end position="3642"/>
    </location>
</feature>
<feature type="compositionally biased region" description="Basic and acidic residues" evidence="16">
    <location>
        <begin position="622"/>
        <end position="632"/>
    </location>
</feature>
<feature type="compositionally biased region" description="Basic residues" evidence="16">
    <location>
        <begin position="3397"/>
        <end position="3406"/>
    </location>
</feature>
<dbReference type="PROSITE" id="PS50194">
    <property type="entry name" value="FILAMIN_REPEAT"/>
    <property type="match status" value="1"/>
</dbReference>
<evidence type="ECO:0000256" key="7">
    <source>
        <dbReference type="ARBA" id="ARBA00022723"/>
    </source>
</evidence>
<feature type="region of interest" description="Disordered" evidence="16">
    <location>
        <begin position="1888"/>
        <end position="1907"/>
    </location>
</feature>
<dbReference type="SMART" id="SM01337">
    <property type="entry name" value="APC10"/>
    <property type="match status" value="2"/>
</dbReference>
<evidence type="ECO:0000256" key="11">
    <source>
        <dbReference type="ARBA" id="ARBA00022833"/>
    </source>
</evidence>
<dbReference type="GO" id="GO:0016567">
    <property type="term" value="P:protein ubiquitination"/>
    <property type="evidence" value="ECO:0007669"/>
    <property type="project" value="UniProtKB-UniPathway"/>
</dbReference>
<dbReference type="GO" id="GO:0008270">
    <property type="term" value="F:zinc ion binding"/>
    <property type="evidence" value="ECO:0007669"/>
    <property type="project" value="UniProtKB-KW"/>
</dbReference>
<comment type="subcellular location">
    <subcellularLocation>
        <location evidence="2">Cell projection</location>
        <location evidence="2">Axon</location>
    </subcellularLocation>
</comment>
<feature type="region of interest" description="Disordered" evidence="16">
    <location>
        <begin position="992"/>
        <end position="1083"/>
    </location>
</feature>
<dbReference type="Gene3D" id="2.130.10.30">
    <property type="entry name" value="Regulator of chromosome condensation 1/beta-lactamase-inhibitor protein II"/>
    <property type="match status" value="1"/>
</dbReference>
<dbReference type="InParanoid" id="F2TVK2"/>
<feature type="region of interest" description="Disordered" evidence="16">
    <location>
        <begin position="2586"/>
        <end position="2634"/>
    </location>
</feature>
<dbReference type="SUPFAM" id="SSF49785">
    <property type="entry name" value="Galactose-binding domain-like"/>
    <property type="match status" value="2"/>
</dbReference>
<feature type="compositionally biased region" description="Gly residues" evidence="16">
    <location>
        <begin position="3161"/>
        <end position="3170"/>
    </location>
</feature>
<feature type="region of interest" description="Disordered" evidence="16">
    <location>
        <begin position="3159"/>
        <end position="3208"/>
    </location>
</feature>
<feature type="domain" description="RING-type" evidence="17">
    <location>
        <begin position="4682"/>
        <end position="4733"/>
    </location>
</feature>
<dbReference type="Gene3D" id="2.30.30.140">
    <property type="match status" value="1"/>
</dbReference>
<feature type="compositionally biased region" description="Basic and acidic residues" evidence="16">
    <location>
        <begin position="1019"/>
        <end position="1069"/>
    </location>
</feature>
<feature type="region of interest" description="Disordered" evidence="16">
    <location>
        <begin position="119"/>
        <end position="147"/>
    </location>
</feature>
<feature type="compositionally biased region" description="Low complexity" evidence="16">
    <location>
        <begin position="3691"/>
        <end position="3701"/>
    </location>
</feature>
<dbReference type="InterPro" id="IPR004939">
    <property type="entry name" value="APC_su10/DOC_dom"/>
</dbReference>
<evidence type="ECO:0000256" key="3">
    <source>
        <dbReference type="ARBA" id="ARBA00004906"/>
    </source>
</evidence>
<evidence type="ECO:0000256" key="4">
    <source>
        <dbReference type="ARBA" id="ARBA00005415"/>
    </source>
</evidence>
<evidence type="ECO:0000256" key="13">
    <source>
        <dbReference type="PROSITE-ProRule" id="PRU00024"/>
    </source>
</evidence>
<comment type="pathway">
    <text evidence="3">Protein modification; protein ubiquitination.</text>
</comment>